<evidence type="ECO:0000313" key="12">
    <source>
        <dbReference type="Proteomes" id="UP001610631"/>
    </source>
</evidence>
<evidence type="ECO:0000259" key="10">
    <source>
        <dbReference type="Pfam" id="PF00720"/>
    </source>
</evidence>
<evidence type="ECO:0000256" key="5">
    <source>
        <dbReference type="ARBA" id="ARBA00022690"/>
    </source>
</evidence>
<comment type="subcellular location">
    <subcellularLocation>
        <location evidence="1">Secreted</location>
    </subcellularLocation>
</comment>
<evidence type="ECO:0000256" key="7">
    <source>
        <dbReference type="ARBA" id="ARBA00023157"/>
    </source>
</evidence>
<evidence type="ECO:0000256" key="4">
    <source>
        <dbReference type="ARBA" id="ARBA00022525"/>
    </source>
</evidence>
<dbReference type="InterPro" id="IPR000691">
    <property type="entry name" value="Prot_inh_I16_SSI"/>
</dbReference>
<dbReference type="Gene3D" id="3.30.350.10">
    <property type="entry name" value="Subtilisin inhibitor-like"/>
    <property type="match status" value="1"/>
</dbReference>
<keyword evidence="4" id="KW-0964">Secreted</keyword>
<keyword evidence="7" id="KW-1015">Disulfide bond</keyword>
<accession>A0ABW7PL76</accession>
<feature type="domain" description="Subtilisin inhibitor" evidence="10">
    <location>
        <begin position="39"/>
        <end position="131"/>
    </location>
</feature>
<keyword evidence="12" id="KW-1185">Reference proteome</keyword>
<reference evidence="11 12" key="1">
    <citation type="submission" date="2024-03" db="EMBL/GenBank/DDBJ databases">
        <title>Whole genome sequencing of Streptomyces racemochromogenes, to identify antimicrobial biosynthetic gene clusters.</title>
        <authorList>
            <person name="Suryawanshi P."/>
            <person name="Krishnaraj P.U."/>
            <person name="Arun Y.P."/>
            <person name="Suryawanshi M.P."/>
            <person name="Rakshit O."/>
        </authorList>
    </citation>
    <scope>NUCLEOTIDE SEQUENCE [LARGE SCALE GENOMIC DNA]</scope>
    <source>
        <strain evidence="11 12">AUDT626</strain>
    </source>
</reference>
<evidence type="ECO:0000313" key="11">
    <source>
        <dbReference type="EMBL" id="MFH7598676.1"/>
    </source>
</evidence>
<dbReference type="PRINTS" id="PR00294">
    <property type="entry name" value="SSBTLNINHBTR"/>
</dbReference>
<evidence type="ECO:0000256" key="9">
    <source>
        <dbReference type="SAM" id="SignalP"/>
    </source>
</evidence>
<comment type="similarity">
    <text evidence="2 8">Belongs to the protease inhibitor I16 (SSI) family.</text>
</comment>
<dbReference type="InterPro" id="IPR023549">
    <property type="entry name" value="Subtilisin_inhibitor"/>
</dbReference>
<comment type="caution">
    <text evidence="11">The sequence shown here is derived from an EMBL/GenBank/DDBJ whole genome shotgun (WGS) entry which is preliminary data.</text>
</comment>
<dbReference type="Pfam" id="PF00720">
    <property type="entry name" value="SSI"/>
    <property type="match status" value="1"/>
</dbReference>
<keyword evidence="5 8" id="KW-0646">Protease inhibitor</keyword>
<dbReference type="RefSeq" id="WP_395512359.1">
    <property type="nucleotide sequence ID" value="NZ_JBBDHD010000091.1"/>
</dbReference>
<feature type="signal peptide" evidence="9">
    <location>
        <begin position="1"/>
        <end position="25"/>
    </location>
</feature>
<name>A0ABW7PL76_9ACTN</name>
<organism evidence="11 12">
    <name type="scientific">Streptomyces racemochromogenes</name>
    <dbReference type="NCBI Taxonomy" id="67353"/>
    <lineage>
        <taxon>Bacteria</taxon>
        <taxon>Bacillati</taxon>
        <taxon>Actinomycetota</taxon>
        <taxon>Actinomycetes</taxon>
        <taxon>Kitasatosporales</taxon>
        <taxon>Streptomycetaceae</taxon>
        <taxon>Streptomyces</taxon>
    </lineage>
</organism>
<dbReference type="GO" id="GO:0030414">
    <property type="term" value="F:peptidase inhibitor activity"/>
    <property type="evidence" value="ECO:0007669"/>
    <property type="project" value="UniProtKB-KW"/>
</dbReference>
<dbReference type="SUPFAM" id="SSF55399">
    <property type="entry name" value="Subtilisin inhibitor"/>
    <property type="match status" value="1"/>
</dbReference>
<evidence type="ECO:0000256" key="1">
    <source>
        <dbReference type="ARBA" id="ARBA00004613"/>
    </source>
</evidence>
<evidence type="ECO:0000256" key="2">
    <source>
        <dbReference type="ARBA" id="ARBA00010472"/>
    </source>
</evidence>
<gene>
    <name evidence="11" type="ORF">WDV06_26815</name>
</gene>
<dbReference type="EMBL" id="JBBDHD010000091">
    <property type="protein sequence ID" value="MFH7598676.1"/>
    <property type="molecule type" value="Genomic_DNA"/>
</dbReference>
<keyword evidence="9" id="KW-0732">Signal</keyword>
<evidence type="ECO:0000256" key="3">
    <source>
        <dbReference type="ARBA" id="ARBA00011738"/>
    </source>
</evidence>
<keyword evidence="6 8" id="KW-0722">Serine protease inhibitor</keyword>
<proteinExistence type="inferred from homology"/>
<sequence length="147" mass="14815">MRHRLAAASAGALLCLVGTMGVARAESAAPSAPSAPSGPSALVLTVARGNDAAPGAVLRAAVLTCAYTAEGTHPAPRAACDAVNATGGRFDRLLSAPDPGRACPKHLDPVTVTADGVWQGSRLTWKHSFANPCVMSAALKADPVFAF</sequence>
<protein>
    <submittedName>
        <fullName evidence="11">Subtilase-type protease inhibitor</fullName>
    </submittedName>
</protein>
<dbReference type="Proteomes" id="UP001610631">
    <property type="component" value="Unassembled WGS sequence"/>
</dbReference>
<evidence type="ECO:0000256" key="6">
    <source>
        <dbReference type="ARBA" id="ARBA00022900"/>
    </source>
</evidence>
<evidence type="ECO:0000256" key="8">
    <source>
        <dbReference type="RuleBase" id="RU003471"/>
    </source>
</evidence>
<feature type="chain" id="PRO_5045616744" evidence="9">
    <location>
        <begin position="26"/>
        <end position="147"/>
    </location>
</feature>
<comment type="subunit">
    <text evidence="3">Homodimer.</text>
</comment>
<dbReference type="InterPro" id="IPR036819">
    <property type="entry name" value="Subtilisin_inhibitor-like_sf"/>
</dbReference>